<feature type="coiled-coil region" evidence="5">
    <location>
        <begin position="530"/>
        <end position="557"/>
    </location>
</feature>
<feature type="domain" description="Reverse transcriptase" evidence="8">
    <location>
        <begin position="1318"/>
        <end position="1500"/>
    </location>
</feature>
<feature type="region of interest" description="Disordered" evidence="6">
    <location>
        <begin position="1990"/>
        <end position="2035"/>
    </location>
</feature>
<protein>
    <recommendedName>
        <fullName evidence="11">Reverse transcriptase</fullName>
    </recommendedName>
</protein>
<evidence type="ECO:0000259" key="7">
    <source>
        <dbReference type="PROSITE" id="PS50158"/>
    </source>
</evidence>
<feature type="compositionally biased region" description="Polar residues" evidence="6">
    <location>
        <begin position="1990"/>
        <end position="2001"/>
    </location>
</feature>
<comment type="caution">
    <text evidence="9">The sequence shown here is derived from an EMBL/GenBank/DDBJ whole genome shotgun (WGS) entry which is preliminary data.</text>
</comment>
<evidence type="ECO:0008006" key="11">
    <source>
        <dbReference type="Google" id="ProtNLM"/>
    </source>
</evidence>
<proteinExistence type="predicted"/>
<keyword evidence="10" id="KW-1185">Reference proteome</keyword>
<reference evidence="9" key="1">
    <citation type="submission" date="2023-03" db="EMBL/GenBank/DDBJ databases">
        <title>Chromosome-scale reference genome and RAD-based genetic map of yellow starthistle (Centaurea solstitialis) reveal putative structural variation and QTLs associated with invader traits.</title>
        <authorList>
            <person name="Reatini B."/>
            <person name="Cang F.A."/>
            <person name="Jiang Q."/>
            <person name="Mckibben M.T.W."/>
            <person name="Barker M.S."/>
            <person name="Rieseberg L.H."/>
            <person name="Dlugosch K.M."/>
        </authorList>
    </citation>
    <scope>NUCLEOTIDE SEQUENCE</scope>
    <source>
        <strain evidence="9">CAN-66</strain>
        <tissue evidence="9">Leaf</tissue>
    </source>
</reference>
<dbReference type="SUPFAM" id="SSF56672">
    <property type="entry name" value="DNA/RNA polymerases"/>
    <property type="match status" value="1"/>
</dbReference>
<evidence type="ECO:0000256" key="2">
    <source>
        <dbReference type="ARBA" id="ARBA00022750"/>
    </source>
</evidence>
<dbReference type="SMART" id="SM00343">
    <property type="entry name" value="ZnF_C2HC"/>
    <property type="match status" value="1"/>
</dbReference>
<dbReference type="PROSITE" id="PS50878">
    <property type="entry name" value="RT_POL"/>
    <property type="match status" value="1"/>
</dbReference>
<dbReference type="PANTHER" id="PTHR48435:SF1">
    <property type="entry name" value="POLYPROTEIN"/>
    <property type="match status" value="1"/>
</dbReference>
<keyword evidence="4" id="KW-0862">Zinc</keyword>
<dbReference type="InterPro" id="IPR000477">
    <property type="entry name" value="RT_dom"/>
</dbReference>
<dbReference type="PANTHER" id="PTHR48435">
    <property type="entry name" value="POLYPROTEIN"/>
    <property type="match status" value="1"/>
</dbReference>
<feature type="region of interest" description="Disordered" evidence="6">
    <location>
        <begin position="699"/>
        <end position="741"/>
    </location>
</feature>
<dbReference type="InterPro" id="IPR043128">
    <property type="entry name" value="Rev_trsase/Diguanyl_cyclase"/>
</dbReference>
<evidence type="ECO:0000256" key="1">
    <source>
        <dbReference type="ARBA" id="ARBA00022670"/>
    </source>
</evidence>
<dbReference type="Pfam" id="PF00078">
    <property type="entry name" value="RVT_1"/>
    <property type="match status" value="1"/>
</dbReference>
<dbReference type="SUPFAM" id="SSF57756">
    <property type="entry name" value="Retrovirus zinc finger-like domains"/>
    <property type="match status" value="1"/>
</dbReference>
<keyword evidence="3" id="KW-0238">DNA-binding</keyword>
<organism evidence="9 10">
    <name type="scientific">Centaurea solstitialis</name>
    <name type="common">yellow star-thistle</name>
    <dbReference type="NCBI Taxonomy" id="347529"/>
    <lineage>
        <taxon>Eukaryota</taxon>
        <taxon>Viridiplantae</taxon>
        <taxon>Streptophyta</taxon>
        <taxon>Embryophyta</taxon>
        <taxon>Tracheophyta</taxon>
        <taxon>Spermatophyta</taxon>
        <taxon>Magnoliopsida</taxon>
        <taxon>eudicotyledons</taxon>
        <taxon>Gunneridae</taxon>
        <taxon>Pentapetalae</taxon>
        <taxon>asterids</taxon>
        <taxon>campanulids</taxon>
        <taxon>Asterales</taxon>
        <taxon>Asteraceae</taxon>
        <taxon>Carduoideae</taxon>
        <taxon>Cardueae</taxon>
        <taxon>Centaureinae</taxon>
        <taxon>Centaurea</taxon>
    </lineage>
</organism>
<dbReference type="Gene3D" id="3.10.10.10">
    <property type="entry name" value="HIV Type 1 Reverse Transcriptase, subunit A, domain 1"/>
    <property type="match status" value="1"/>
</dbReference>
<dbReference type="CDD" id="cd09274">
    <property type="entry name" value="RNase_HI_RT_Ty3"/>
    <property type="match status" value="1"/>
</dbReference>
<sequence>MNPESSLSRSSTSFRQSSASKIDQLYEISYVPDDSKIPITSMPLPNNSLSKKVKKLIGSTSAQQIKEFVQASRFDSHQLPATTSEHLVTLSLPPDLPRHCLAQGYTHIHFGAIRLALTFHGRKGLPAFSRIALVDTRFVEYQHACIGTIQTTLNAGTIFVTFYPNFNMPLNDPSIHTALKAQIQIGGTPQVNTFQATFHYQMAYRVQNHSLDIMVPDQEHAGDALFIDVNSSATPTCTYVPRQLSREELLKLLPEKWITNYEQIHQAPVQTTTAPDFIRHENGQVEVRFSQEKRNVFPTSYMVQPLKSKGTKHFQYDICDCHDCLEEAYKIEYEEDVPKKKRSQQKLKERYESGDSTIGLLGEPSGKFDYYVRYGDAPVPTSKASFNLPHDLLKNQPQGECHVITPSPSTQEYEDEFPPLSSFEITQQRTKHDWKIKTPTTIGPTGQPTQIGPAECTLNWQSENAVAQNKVLKRILTQQSKSMKTQETLVSKVQTLEVIIDEIRVRMQGLHEELLRMVQARTPAQTQNVLASKEAEMKFLKTQLVDLERQHKQQRMSMQIDDPWRLPTTPFVGTSFNPQPLALAPVSQKTPSLSIWSKEQEKRKTKKSLPPQAFEKTVVASSSTQDDYYEDTSMVASSKPPTVLPIQKVNPISSFLQSLTREETLPKAPCVAPVIATSSHVDNDLSEAFEHLFMTEPETTTPMEEEEVYEPEDEASRTTPQRRTTKAPKGDSKQTFTFDDIPPSQWRDRSMEMLTWCTAELQHYDIEMVVKRFLTRIQGRLRNWYMSLGEYRQMQLLQSPSPEALLHTIYAEFIGNPIEHTVRAREEFLKMKCCSFRLKDLETHYNNMSKRFYCLNGIDDTNLKQVFLNSFPPSLANEVYRTLETKNITVTQTTLGELYQMIISSLQKLCNQKKFLAEFERTGKRLGSVCDDKHLQIKCKYNSSCECSRKKKSHFRKSRSSSKKVFSQRNLRKKKWKFIRKKSHKGRTTDRCFICNKKGHFAKDCKNRKKSQALLQALNQIEPVDISDLESLYSLDDEPSDEALCTIIYSEPSSDEESDTSMSDDYSESEVFMANSFPTQSEVFMTKPLHFPYAIQPRSLASTPSVLSLLRPQPTPLAKVHLLTSTFAKPIPVIAFFDTGSSVSILDPDILPSDYWKPHHQHFLAANGDTFVIDKISIPIYVRLFPKCVIKHRFLGSSSHGKDLLVGFDILHTLPNIRFAKEGLRYKSFLNPWSSVPKLYMATSVNTEVIKQQIIQTSCASSHTEFLTKNKNPLWLNPSFFVSLPFKQNEDVNPTKASHPGMNPEHYQLAIKECTELVEQGIIEPTTSPWACEAFYVNKRSEQVRGKLRLVINYQPLNHFLADDKFPLPQKRSLFQSLANAKILSKFDLKAGFWQLGIQPEDRPKTAFCIPDHHYQWKVMPFGLKNAPSAFQKAMVKVFEPILNNTLVYIDDILLFSPDEESHVALLSKFHSIIQEYGIMLSEKKMEIGVTSINFLGMNISDGKYQPQPHIAQELHKFPDELTTPKEIQQFLGLVNYMADFLPKLSTHTVHLFPMLKKNPPPWSETQTLAVRAIKQLADVMPPLKIPATTDKRILQTDASDEYWGAVLLVQDEHNVRRICGYKSGTFKPSEQHYHSTFKEILAVKRGIEKFQFHLIGHHFQIEMDMSSFPKMLQFKRKMLPEAQLLRWSNWFSQWQFTVKHIKGTENILADFLSRPKSYKYGGPSSVLQHKILPMVLSTDKASSSSQNNPANQNNPPAAHEALPPEILEGIADATLKHRALPNYQTFFQIALKNHGPFMKNFKFHPDYPYLTIFHIHDLNRFPKEALCFFWYLFEAHTIAISFNANKLFDYLFACYIGQAPPQYKNLYKLFEWFLPGNQWIQKLKLTLKPYVLIVFRRPCSMIPSTAIGSQTSFVFHSPHSFFHDWYELNPAGRKFEINRLGDFMRLQNQMAHANQVLPDTIPFYIKSKTNLWPKEHPVAAKWKAALEEWSQTHLQGQPETSSSEDLSDDDDDLEGEHFDPYEDDPTESDARWSP</sequence>
<dbReference type="Gene3D" id="3.30.70.270">
    <property type="match status" value="2"/>
</dbReference>
<name>A0AA38T760_9ASTR</name>
<feature type="region of interest" description="Disordered" evidence="6">
    <location>
        <begin position="1741"/>
        <end position="1760"/>
    </location>
</feature>
<dbReference type="InterPro" id="IPR001878">
    <property type="entry name" value="Znf_CCHC"/>
</dbReference>
<evidence type="ECO:0000256" key="3">
    <source>
        <dbReference type="ARBA" id="ARBA00023125"/>
    </source>
</evidence>
<dbReference type="Gene3D" id="4.10.60.10">
    <property type="entry name" value="Zinc finger, CCHC-type"/>
    <property type="match status" value="1"/>
</dbReference>
<feature type="compositionally biased region" description="Acidic residues" evidence="6">
    <location>
        <begin position="703"/>
        <end position="713"/>
    </location>
</feature>
<dbReference type="GO" id="GO:0004190">
    <property type="term" value="F:aspartic-type endopeptidase activity"/>
    <property type="evidence" value="ECO:0007669"/>
    <property type="project" value="UniProtKB-KW"/>
</dbReference>
<gene>
    <name evidence="9" type="ORF">OSB04_010244</name>
</gene>
<evidence type="ECO:0000313" key="9">
    <source>
        <dbReference type="EMBL" id="KAJ9555630.1"/>
    </source>
</evidence>
<evidence type="ECO:0000259" key="8">
    <source>
        <dbReference type="PROSITE" id="PS50878"/>
    </source>
</evidence>
<dbReference type="Pfam" id="PF17919">
    <property type="entry name" value="RT_RNaseH_2"/>
    <property type="match status" value="1"/>
</dbReference>
<feature type="domain" description="CCHC-type" evidence="7">
    <location>
        <begin position="991"/>
        <end position="1007"/>
    </location>
</feature>
<dbReference type="InterPro" id="IPR043502">
    <property type="entry name" value="DNA/RNA_pol_sf"/>
</dbReference>
<keyword evidence="2" id="KW-0064">Aspartyl protease</keyword>
<feature type="region of interest" description="Disordered" evidence="6">
    <location>
        <begin position="1"/>
        <end position="20"/>
    </location>
</feature>
<keyword evidence="1" id="KW-0645">Protease</keyword>
<evidence type="ECO:0000256" key="6">
    <source>
        <dbReference type="SAM" id="MobiDB-lite"/>
    </source>
</evidence>
<dbReference type="GO" id="GO:0003677">
    <property type="term" value="F:DNA binding"/>
    <property type="evidence" value="ECO:0007669"/>
    <property type="project" value="UniProtKB-KW"/>
</dbReference>
<dbReference type="Pfam" id="PF01107">
    <property type="entry name" value="MP"/>
    <property type="match status" value="1"/>
</dbReference>
<feature type="compositionally biased region" description="Acidic residues" evidence="6">
    <location>
        <begin position="2006"/>
        <end position="2015"/>
    </location>
</feature>
<dbReference type="EMBL" id="JARYMX010000003">
    <property type="protein sequence ID" value="KAJ9555630.1"/>
    <property type="molecule type" value="Genomic_DNA"/>
</dbReference>
<dbReference type="GO" id="GO:0006508">
    <property type="term" value="P:proteolysis"/>
    <property type="evidence" value="ECO:0007669"/>
    <property type="project" value="UniProtKB-KW"/>
</dbReference>
<dbReference type="GO" id="GO:0008270">
    <property type="term" value="F:zinc ion binding"/>
    <property type="evidence" value="ECO:0007669"/>
    <property type="project" value="UniProtKB-KW"/>
</dbReference>
<dbReference type="CDD" id="cd01647">
    <property type="entry name" value="RT_LTR"/>
    <property type="match status" value="1"/>
</dbReference>
<dbReference type="InterPro" id="IPR028919">
    <property type="entry name" value="Viral_movement"/>
</dbReference>
<dbReference type="InterPro" id="IPR036875">
    <property type="entry name" value="Znf_CCHC_sf"/>
</dbReference>
<accession>A0AA38T760</accession>
<dbReference type="InterPro" id="IPR053098">
    <property type="entry name" value="Petuviruses_polyprotein"/>
</dbReference>
<keyword evidence="5" id="KW-0175">Coiled coil</keyword>
<dbReference type="Proteomes" id="UP001172457">
    <property type="component" value="Chromosome 3"/>
</dbReference>
<keyword evidence="4" id="KW-0863">Zinc-finger</keyword>
<evidence type="ECO:0000256" key="5">
    <source>
        <dbReference type="SAM" id="Coils"/>
    </source>
</evidence>
<evidence type="ECO:0000256" key="4">
    <source>
        <dbReference type="PROSITE-ProRule" id="PRU00047"/>
    </source>
</evidence>
<evidence type="ECO:0000313" key="10">
    <source>
        <dbReference type="Proteomes" id="UP001172457"/>
    </source>
</evidence>
<feature type="compositionally biased region" description="Low complexity" evidence="6">
    <location>
        <begin position="1742"/>
        <end position="1759"/>
    </location>
</feature>
<dbReference type="Pfam" id="PF00098">
    <property type="entry name" value="zf-CCHC"/>
    <property type="match status" value="1"/>
</dbReference>
<dbReference type="InterPro" id="IPR041577">
    <property type="entry name" value="RT_RNaseH_2"/>
</dbReference>
<keyword evidence="4" id="KW-0479">Metal-binding</keyword>
<dbReference type="PROSITE" id="PS50158">
    <property type="entry name" value="ZF_CCHC"/>
    <property type="match status" value="1"/>
</dbReference>
<keyword evidence="2" id="KW-0378">Hydrolase</keyword>